<keyword evidence="3" id="KW-1185">Reference proteome</keyword>
<protein>
    <recommendedName>
        <fullName evidence="4">Small, acid-soluble spore protein L</fullName>
    </recommendedName>
</protein>
<comment type="caution">
    <text evidence="2">The sequence shown here is derived from an EMBL/GenBank/DDBJ whole genome shotgun (WGS) entry which is preliminary data.</text>
</comment>
<evidence type="ECO:0000313" key="2">
    <source>
        <dbReference type="EMBL" id="MDC3426202.1"/>
    </source>
</evidence>
<reference evidence="2" key="1">
    <citation type="submission" date="2022-06" db="EMBL/GenBank/DDBJ databases">
        <title>Aquibacillus sp. a new bacterium isolated from soil saline samples.</title>
        <authorList>
            <person name="Galisteo C."/>
            <person name="De La Haba R."/>
            <person name="Sanchez-Porro C."/>
            <person name="Ventosa A."/>
        </authorList>
    </citation>
    <scope>NUCLEOTIDE SEQUENCE</scope>
    <source>
        <strain evidence="2">3ASR75-11</strain>
    </source>
</reference>
<sequence length="45" mass="5178">MTKKNNRDRGRKAPNVNPQGLTEEVANQRPKSELEDNARKSNTKR</sequence>
<organism evidence="2 3">
    <name type="scientific">Terrihalobacillus insolitus</name>
    <dbReference type="NCBI Taxonomy" id="2950438"/>
    <lineage>
        <taxon>Bacteria</taxon>
        <taxon>Bacillati</taxon>
        <taxon>Bacillota</taxon>
        <taxon>Bacilli</taxon>
        <taxon>Bacillales</taxon>
        <taxon>Bacillaceae</taxon>
        <taxon>Terrihalobacillus</taxon>
    </lineage>
</organism>
<feature type="compositionally biased region" description="Basic and acidic residues" evidence="1">
    <location>
        <begin position="30"/>
        <end position="39"/>
    </location>
</feature>
<dbReference type="RefSeq" id="WP_272438027.1">
    <property type="nucleotide sequence ID" value="NZ_JAMQKB010000034.1"/>
</dbReference>
<accession>A0A9X4AN71</accession>
<feature type="region of interest" description="Disordered" evidence="1">
    <location>
        <begin position="1"/>
        <end position="45"/>
    </location>
</feature>
<dbReference type="Proteomes" id="UP001145050">
    <property type="component" value="Unassembled WGS sequence"/>
</dbReference>
<name>A0A9X4AN71_9BACI</name>
<evidence type="ECO:0000256" key="1">
    <source>
        <dbReference type="SAM" id="MobiDB-lite"/>
    </source>
</evidence>
<dbReference type="EMBL" id="JAMQKB010000034">
    <property type="protein sequence ID" value="MDC3426202.1"/>
    <property type="molecule type" value="Genomic_DNA"/>
</dbReference>
<gene>
    <name evidence="2" type="ORF">NC797_17025</name>
</gene>
<proteinExistence type="predicted"/>
<evidence type="ECO:0000313" key="3">
    <source>
        <dbReference type="Proteomes" id="UP001145050"/>
    </source>
</evidence>
<dbReference type="AlphaFoldDB" id="A0A9X4AN71"/>
<evidence type="ECO:0008006" key="4">
    <source>
        <dbReference type="Google" id="ProtNLM"/>
    </source>
</evidence>